<evidence type="ECO:0000259" key="3">
    <source>
        <dbReference type="PROSITE" id="PS50994"/>
    </source>
</evidence>
<feature type="region of interest" description="Disordered" evidence="2">
    <location>
        <begin position="572"/>
        <end position="597"/>
    </location>
</feature>
<feature type="coiled-coil region" evidence="1">
    <location>
        <begin position="64"/>
        <end position="116"/>
    </location>
</feature>
<dbReference type="Gene3D" id="3.30.420.10">
    <property type="entry name" value="Ribonuclease H-like superfamily/Ribonuclease H"/>
    <property type="match status" value="1"/>
</dbReference>
<reference evidence="4" key="1">
    <citation type="submission" date="2007-07" db="EMBL/GenBank/DDBJ databases">
        <title>PCAP assembly of the Caenorhabditis remanei genome.</title>
        <authorList>
            <consortium name="The Caenorhabditis remanei Sequencing Consortium"/>
            <person name="Wilson R.K."/>
        </authorList>
    </citation>
    <scope>NUCLEOTIDE SEQUENCE [LARGE SCALE GENOMIC DNA]</scope>
    <source>
        <strain evidence="4">PB4641</strain>
    </source>
</reference>
<dbReference type="GO" id="GO:0003676">
    <property type="term" value="F:nucleic acid binding"/>
    <property type="evidence" value="ECO:0007669"/>
    <property type="project" value="InterPro"/>
</dbReference>
<accession>E3NM89</accession>
<evidence type="ECO:0000256" key="1">
    <source>
        <dbReference type="SAM" id="Coils"/>
    </source>
</evidence>
<dbReference type="InterPro" id="IPR043502">
    <property type="entry name" value="DNA/RNA_pol_sf"/>
</dbReference>
<dbReference type="Gene3D" id="2.40.70.10">
    <property type="entry name" value="Acid Proteases"/>
    <property type="match status" value="1"/>
</dbReference>
<name>E3NM89_CAERE</name>
<dbReference type="CDD" id="cd01644">
    <property type="entry name" value="RT_pepA17"/>
    <property type="match status" value="1"/>
</dbReference>
<evidence type="ECO:0000256" key="2">
    <source>
        <dbReference type="SAM" id="MobiDB-lite"/>
    </source>
</evidence>
<feature type="domain" description="Integrase catalytic" evidence="3">
    <location>
        <begin position="1363"/>
        <end position="1551"/>
    </location>
</feature>
<dbReference type="HOGENOM" id="CLU_000526_3_0_1"/>
<sequence>MKQVTEPKLEIPGRTRIEPEIEVQMDKMSMPMIKIPKFKGVRWEWPNFWTIFEEVIGKSHMSDLLKLNNLLMHLEGEAKELAGRYQLASENYPKVVELLKERYADRTATINELNKRLMEATSSDFRIPAQRRLWDVVRTILDQLRGLGQEVDNEMLKNMVLKKFNFSIQEAVYRDKMDLGDDTRWSMEQMSRDIESTIKRNEYLAMQMGREEKRGSERDESKAKQRSPKQNEPWKRQKIECILCGKPHFSSMCRTITDVHERLKIIQQKKACKGCYRIEPAHGKNECEGNFLCRECNDKHHYTLCVKKKQTSSQGQNAAKKTEDSRHASSSKKHMNVTTIRKESEGTNDIEKGDQRQYVMSTASDTSYLATLKTEAYNQRSEKWDFITILIDCGASQTFIDEELLESFQLPVLKKKNLSLQTFGDEEPEEKTYAKTKIKIKLPSEIIEVKAIVAKTLAGSMQKAPLSDEDKTFIMMNGLRLNEDSLGTKVKPNMILGTDFLKRIWQGKMVELPSGLNLLKTALGYATIGRADTELIETSEENEKHSIFVAVSAEETEATEIVNRDIEDRQRNDMSMKSSKEFSGPLKEEKAQMERETRRHFKATIEKREDGYYVRFPFKEHEGIPDNKPICVKRLVNVTKYHNTEVLKMIDDIFNDQLSKNIIEIVLDESQWKGLLHYNPHQPVLTPQKTTTKCRVVIDGSSHFKDKLSLNDIIKQGPVILPDLVEMLIRFRAGRTVMLSDVEKAFLQVHLHEDDRDATRVLWLKDYRQPPTPDNIVVYRFTRVLFGLNVSPFLLGATIEHHFESHPNRELAQEISTNLYVDNLILTTDGDLTTALQLYRESKDAFSDMKMNLREFLSNSEEFNESIDEKDRAKDLSTKVLGIEWNAETDEMRYAIKIEKSSVNSRRTVASTIAGIFDPLGKLVPLILPMKLFQRNLWNETYGWDTPLTEEDDKEWNQRIEAVNQFVKTLPRHVINKSGPNRLVTFTDASKEAIACCTYVITEQGVELILAKSKVKPLKENWTIPKLETQAITLGVQMTKKTLKAMTEGKIEVESIHILSDSEIALAWLKSLPTRQEVGTLISNRLKTIQEGVMEMSQKCPIIFGYVDTKSNPADLGTRGIDSEAARSSIWWNGPSFLKEPIEQWPSSKGFFQLMTENIFMTVAKVTEIEKSPVFDLDRTNSLPKLKRIATYVLKAIAVMSEGLKLGRRQLLNERIPELQLVKKGQLAGDEIKAGHRILIKDAQRMFTENELKKLSNLRPRKNEIGLLVCPGRLERAELPEEAREPILLSEKSRLSTLTVLEAHGKYHKPLDHTMAEVRKTTWIPKLRSLTKTILNKCVQCQRLTKQPFLYPKMGQLPEKRVTESKPFENTGLDYFGPIQYRKDDGTISNAHGAIFTCLTTRLVHVELVPDETTTQFVQAFRKFVAMRGVPKAVVSDNAPTFILGCELITGATREQDIDEEVREYLQLEEISWKFITPYSPWKGGVYERMVKSVKHGFIKGIGRRILTFLEMATTFYEVTAAINSRPLTYTEDDINSTSIIRPEDFVYQRIQTTLPLSSLQDQTEEYRPSREAQGALTKNETIQALQSSIEATESVWKVWREKYLAELREAHRLQIDKKRGHPAIPKKGQMVIICDPDHPRGYWRLGKIVEIIESGDGAIREVHLLTKPAKSKPHVIKRPPNLIVPLELDCVENSQEDEVPVQENSGRGRETEVEIEESSSTSEPPRYNLRRRKLVNYQEPNEDLEVGRQERLPRIHVNFMVTMVSIFLCFLSGVGAAETPNEIECTNSGLRLTGQYEAFEACVKNFCTNRPKLQWNPSGPTDVWIPLALKTRPHTSQVIAALDFIG</sequence>
<dbReference type="InterPro" id="IPR040676">
    <property type="entry name" value="DUF5641"/>
</dbReference>
<dbReference type="PANTHER" id="PTHR47331:SF1">
    <property type="entry name" value="GAG-LIKE PROTEIN"/>
    <property type="match status" value="1"/>
</dbReference>
<dbReference type="InterPro" id="IPR001584">
    <property type="entry name" value="Integrase_cat-core"/>
</dbReference>
<dbReference type="SUPFAM" id="SSF56672">
    <property type="entry name" value="DNA/RNA polymerases"/>
    <property type="match status" value="1"/>
</dbReference>
<keyword evidence="1" id="KW-0175">Coiled coil</keyword>
<evidence type="ECO:0000313" key="5">
    <source>
        <dbReference type="Proteomes" id="UP000008281"/>
    </source>
</evidence>
<feature type="region of interest" description="Disordered" evidence="2">
    <location>
        <begin position="313"/>
        <end position="347"/>
    </location>
</feature>
<dbReference type="Pfam" id="PF03564">
    <property type="entry name" value="DUF1759"/>
    <property type="match status" value="1"/>
</dbReference>
<dbReference type="InterPro" id="IPR008042">
    <property type="entry name" value="Retrotrans_Pao"/>
</dbReference>
<feature type="compositionally biased region" description="Basic and acidic residues" evidence="2">
    <location>
        <begin position="209"/>
        <end position="223"/>
    </location>
</feature>
<dbReference type="InterPro" id="IPR012337">
    <property type="entry name" value="RNaseH-like_sf"/>
</dbReference>
<gene>
    <name evidence="4" type="ORF">CRE_18293</name>
</gene>
<dbReference type="InterPro" id="IPR036397">
    <property type="entry name" value="RNaseH_sf"/>
</dbReference>
<evidence type="ECO:0000313" key="4">
    <source>
        <dbReference type="EMBL" id="EFP06936.1"/>
    </source>
</evidence>
<dbReference type="Pfam" id="PF05380">
    <property type="entry name" value="Peptidase_A17"/>
    <property type="match status" value="1"/>
</dbReference>
<dbReference type="Gene3D" id="3.10.10.10">
    <property type="entry name" value="HIV Type 1 Reverse Transcriptase, subunit A, domain 1"/>
    <property type="match status" value="1"/>
</dbReference>
<keyword evidence="5" id="KW-1185">Reference proteome</keyword>
<dbReference type="PROSITE" id="PS50994">
    <property type="entry name" value="INTEGRASE"/>
    <property type="match status" value="1"/>
</dbReference>
<organism evidence="5">
    <name type="scientific">Caenorhabditis remanei</name>
    <name type="common">Caenorhabditis vulgaris</name>
    <dbReference type="NCBI Taxonomy" id="31234"/>
    <lineage>
        <taxon>Eukaryota</taxon>
        <taxon>Metazoa</taxon>
        <taxon>Ecdysozoa</taxon>
        <taxon>Nematoda</taxon>
        <taxon>Chromadorea</taxon>
        <taxon>Rhabditida</taxon>
        <taxon>Rhabditina</taxon>
        <taxon>Rhabditomorpha</taxon>
        <taxon>Rhabditoidea</taxon>
        <taxon>Rhabditidae</taxon>
        <taxon>Peloderinae</taxon>
        <taxon>Caenorhabditis</taxon>
    </lineage>
</organism>
<dbReference type="InterPro" id="IPR021109">
    <property type="entry name" value="Peptidase_aspartic_dom_sf"/>
</dbReference>
<feature type="region of interest" description="Disordered" evidence="2">
    <location>
        <begin position="208"/>
        <end position="233"/>
    </location>
</feature>
<dbReference type="PANTHER" id="PTHR47331">
    <property type="entry name" value="PHD-TYPE DOMAIN-CONTAINING PROTEIN"/>
    <property type="match status" value="1"/>
</dbReference>
<dbReference type="SUPFAM" id="SSF53098">
    <property type="entry name" value="Ribonuclease H-like"/>
    <property type="match status" value="1"/>
</dbReference>
<dbReference type="InterPro" id="IPR005312">
    <property type="entry name" value="DUF1759"/>
</dbReference>
<dbReference type="InParanoid" id="E3NM89"/>
<dbReference type="InterPro" id="IPR043128">
    <property type="entry name" value="Rev_trsase/Diguanyl_cyclase"/>
</dbReference>
<dbReference type="OMA" id="WIKTKKP"/>
<dbReference type="CDD" id="cd00303">
    <property type="entry name" value="retropepsin_like"/>
    <property type="match status" value="1"/>
</dbReference>
<dbReference type="GO" id="GO:0042575">
    <property type="term" value="C:DNA polymerase complex"/>
    <property type="evidence" value="ECO:0007669"/>
    <property type="project" value="UniProtKB-ARBA"/>
</dbReference>
<dbReference type="EMBL" id="DS268997">
    <property type="protein sequence ID" value="EFP06936.1"/>
    <property type="molecule type" value="Genomic_DNA"/>
</dbReference>
<proteinExistence type="predicted"/>
<dbReference type="Pfam" id="PF18701">
    <property type="entry name" value="DUF5641"/>
    <property type="match status" value="1"/>
</dbReference>
<dbReference type="GO" id="GO:0015074">
    <property type="term" value="P:DNA integration"/>
    <property type="evidence" value="ECO:0007669"/>
    <property type="project" value="InterPro"/>
</dbReference>
<dbReference type="Proteomes" id="UP000008281">
    <property type="component" value="Unassembled WGS sequence"/>
</dbReference>
<dbReference type="STRING" id="31234.E3NM89"/>
<dbReference type="OrthoDB" id="5875526at2759"/>
<dbReference type="Pfam" id="PF00078">
    <property type="entry name" value="RVT_1"/>
    <property type="match status" value="1"/>
</dbReference>
<dbReference type="InterPro" id="IPR000477">
    <property type="entry name" value="RT_dom"/>
</dbReference>
<feature type="region of interest" description="Disordered" evidence="2">
    <location>
        <begin position="1695"/>
        <end position="1732"/>
    </location>
</feature>
<protein>
    <recommendedName>
        <fullName evidence="3">Integrase catalytic domain-containing protein</fullName>
    </recommendedName>
</protein>
<dbReference type="eggNOG" id="KOG0017">
    <property type="taxonomic scope" value="Eukaryota"/>
</dbReference>
<dbReference type="Gene3D" id="3.30.70.270">
    <property type="match status" value="1"/>
</dbReference>